<protein>
    <submittedName>
        <fullName evidence="3">Unannotated protein</fullName>
    </submittedName>
</protein>
<dbReference type="InterPro" id="IPR036849">
    <property type="entry name" value="Enolase-like_C_sf"/>
</dbReference>
<dbReference type="Pfam" id="PF02746">
    <property type="entry name" value="MR_MLE_N"/>
    <property type="match status" value="1"/>
</dbReference>
<name>A0A6J7IMN6_9ZZZZ</name>
<dbReference type="SUPFAM" id="SSF51604">
    <property type="entry name" value="Enolase C-terminal domain-like"/>
    <property type="match status" value="1"/>
</dbReference>
<evidence type="ECO:0000313" key="4">
    <source>
        <dbReference type="EMBL" id="CAB4999596.1"/>
    </source>
</evidence>
<dbReference type="InterPro" id="IPR029017">
    <property type="entry name" value="Enolase-like_N"/>
</dbReference>
<dbReference type="CDD" id="cd03316">
    <property type="entry name" value="MR_like"/>
    <property type="match status" value="1"/>
</dbReference>
<reference evidence="3" key="1">
    <citation type="submission" date="2020-05" db="EMBL/GenBank/DDBJ databases">
        <authorList>
            <person name="Chiriac C."/>
            <person name="Salcher M."/>
            <person name="Ghai R."/>
            <person name="Kavagutti S V."/>
        </authorList>
    </citation>
    <scope>NUCLEOTIDE SEQUENCE</scope>
</reference>
<dbReference type="InterPro" id="IPR029065">
    <property type="entry name" value="Enolase_C-like"/>
</dbReference>
<dbReference type="SFLD" id="SFLDG00179">
    <property type="entry name" value="mandelate_racemase"/>
    <property type="match status" value="1"/>
</dbReference>
<evidence type="ECO:0000313" key="3">
    <source>
        <dbReference type="EMBL" id="CAB4932025.1"/>
    </source>
</evidence>
<feature type="domain" description="Mandelate racemase/muconate lactonizing enzyme C-terminal" evidence="2">
    <location>
        <begin position="158"/>
        <end position="265"/>
    </location>
</feature>
<accession>A0A6J7IMN6</accession>
<dbReference type="PANTHER" id="PTHR48080">
    <property type="entry name" value="D-GALACTONATE DEHYDRATASE-RELATED"/>
    <property type="match status" value="1"/>
</dbReference>
<dbReference type="InterPro" id="IPR034593">
    <property type="entry name" value="DgoD-like"/>
</dbReference>
<dbReference type="AlphaFoldDB" id="A0A6J7IMN6"/>
<dbReference type="Pfam" id="PF13378">
    <property type="entry name" value="MR_MLE_C"/>
    <property type="match status" value="1"/>
</dbReference>
<dbReference type="Gene3D" id="3.20.20.120">
    <property type="entry name" value="Enolase-like C-terminal domain"/>
    <property type="match status" value="1"/>
</dbReference>
<dbReference type="SFLD" id="SFLDS00001">
    <property type="entry name" value="Enolase"/>
    <property type="match status" value="1"/>
</dbReference>
<dbReference type="EMBL" id="CAFBPB010000029">
    <property type="protein sequence ID" value="CAB4999596.1"/>
    <property type="molecule type" value="Genomic_DNA"/>
</dbReference>
<keyword evidence="1" id="KW-0456">Lyase</keyword>
<evidence type="ECO:0000259" key="2">
    <source>
        <dbReference type="SMART" id="SM00922"/>
    </source>
</evidence>
<evidence type="ECO:0000256" key="1">
    <source>
        <dbReference type="ARBA" id="ARBA00023239"/>
    </source>
</evidence>
<gene>
    <name evidence="3" type="ORF">UFOPK3774_00118</name>
    <name evidence="4" type="ORF">UFOPK4049_00347</name>
</gene>
<dbReference type="PANTHER" id="PTHR48080:SF2">
    <property type="entry name" value="D-GALACTONATE DEHYDRATASE"/>
    <property type="match status" value="1"/>
</dbReference>
<dbReference type="InterPro" id="IPR013342">
    <property type="entry name" value="Mandelate_racemase_C"/>
</dbReference>
<dbReference type="GO" id="GO:0016829">
    <property type="term" value="F:lyase activity"/>
    <property type="evidence" value="ECO:0007669"/>
    <property type="project" value="UniProtKB-KW"/>
</dbReference>
<organism evidence="3">
    <name type="scientific">freshwater metagenome</name>
    <dbReference type="NCBI Taxonomy" id="449393"/>
    <lineage>
        <taxon>unclassified sequences</taxon>
        <taxon>metagenomes</taxon>
        <taxon>ecological metagenomes</taxon>
    </lineage>
</organism>
<proteinExistence type="predicted"/>
<dbReference type="SUPFAM" id="SSF54826">
    <property type="entry name" value="Enolase N-terminal domain-like"/>
    <property type="match status" value="1"/>
</dbReference>
<dbReference type="EMBL" id="CAFBNG010000011">
    <property type="protein sequence ID" value="CAB4932025.1"/>
    <property type="molecule type" value="Genomic_DNA"/>
</dbReference>
<dbReference type="InterPro" id="IPR013341">
    <property type="entry name" value="Mandelate_racemase_N_dom"/>
</dbReference>
<dbReference type="SMART" id="SM00922">
    <property type="entry name" value="MR_MLE"/>
    <property type="match status" value="1"/>
</dbReference>
<sequence>MKITKVETLRPLAHPSSLWILLHDEKGNVGLGETFFSASTIEEYVHAIAAPLLFGLKAAHPENVQLALMPYVGFQAGGIEMRALGGIDIAIWDLWGKRLNAPLAELLGGKVREKVKIYNTCAGNSYMKKTSVQNSSNWGVGEAKEKSYEDLDAFMNRPAELARDLFDSGVKGMKVWPFDPAAERTAGAAISQDELDFGVNVISQIRNEVGDGMDIMVEMHGLWTRPVAETIMNACAPYNIFWFEDPIRPDAFDAVANLRQSTGLPIATGETSTGRRGILPLLQQNAVDYITLDVQWSGGLTEARKMASLAQTFATPIAPHDCTGPVALAACTHLVLATPNALIQETVRAFINTWYQDFATGIPPIADGNISVSDAPGHGVHLQEWLFKDKEVIVRTSKG</sequence>
<dbReference type="Gene3D" id="3.30.390.10">
    <property type="entry name" value="Enolase-like, N-terminal domain"/>
    <property type="match status" value="1"/>
</dbReference>